<evidence type="ECO:0000259" key="10">
    <source>
        <dbReference type="PROSITE" id="PS50048"/>
    </source>
</evidence>
<keyword evidence="2" id="KW-0479">Metal-binding</keyword>
<dbReference type="SMART" id="SM00906">
    <property type="entry name" value="Fungal_trans"/>
    <property type="match status" value="1"/>
</dbReference>
<name>W9NZ52_FUSOX</name>
<keyword evidence="3" id="KW-0862">Zinc</keyword>
<evidence type="ECO:0000256" key="4">
    <source>
        <dbReference type="ARBA" id="ARBA00023015"/>
    </source>
</evidence>
<dbReference type="PROSITE" id="PS50048">
    <property type="entry name" value="ZN2_CY6_FUNGAL_2"/>
    <property type="match status" value="1"/>
</dbReference>
<dbReference type="PROSITE" id="PS00463">
    <property type="entry name" value="ZN2_CY6_FUNGAL_1"/>
    <property type="match status" value="1"/>
</dbReference>
<dbReference type="GO" id="GO:0008270">
    <property type="term" value="F:zinc ion binding"/>
    <property type="evidence" value="ECO:0007669"/>
    <property type="project" value="InterPro"/>
</dbReference>
<evidence type="ECO:0000256" key="9">
    <source>
        <dbReference type="SAM" id="Phobius"/>
    </source>
</evidence>
<evidence type="ECO:0000256" key="6">
    <source>
        <dbReference type="ARBA" id="ARBA00023163"/>
    </source>
</evidence>
<dbReference type="InterPro" id="IPR001138">
    <property type="entry name" value="Zn2Cys6_DnaBD"/>
</dbReference>
<evidence type="ECO:0000256" key="7">
    <source>
        <dbReference type="ARBA" id="ARBA00023242"/>
    </source>
</evidence>
<feature type="transmembrane region" description="Helical" evidence="9">
    <location>
        <begin position="553"/>
        <end position="571"/>
    </location>
</feature>
<dbReference type="EMBL" id="JH650979">
    <property type="protein sequence ID" value="EXA35238.1"/>
    <property type="molecule type" value="Genomic_DNA"/>
</dbReference>
<feature type="compositionally biased region" description="Basic residues" evidence="8">
    <location>
        <begin position="16"/>
        <end position="29"/>
    </location>
</feature>
<evidence type="ECO:0000256" key="8">
    <source>
        <dbReference type="SAM" id="MobiDB-lite"/>
    </source>
</evidence>
<dbReference type="PANTHER" id="PTHR47782">
    <property type="entry name" value="ZN(II)2CYS6 TRANSCRIPTION FACTOR (EUROFUNG)-RELATED"/>
    <property type="match status" value="1"/>
</dbReference>
<keyword evidence="9" id="KW-0472">Membrane</keyword>
<dbReference type="InterPro" id="IPR007219">
    <property type="entry name" value="XnlR_reg_dom"/>
</dbReference>
<feature type="domain" description="Zn(2)-C6 fungal-type" evidence="10">
    <location>
        <begin position="73"/>
        <end position="102"/>
    </location>
</feature>
<organism evidence="11">
    <name type="scientific">Fusarium oxysporum f. sp. pisi HDV247</name>
    <dbReference type="NCBI Taxonomy" id="1080344"/>
    <lineage>
        <taxon>Eukaryota</taxon>
        <taxon>Fungi</taxon>
        <taxon>Dikarya</taxon>
        <taxon>Ascomycota</taxon>
        <taxon>Pezizomycotina</taxon>
        <taxon>Sordariomycetes</taxon>
        <taxon>Hypocreomycetidae</taxon>
        <taxon>Hypocreales</taxon>
        <taxon>Nectriaceae</taxon>
        <taxon>Fusarium</taxon>
        <taxon>Fusarium oxysporum species complex</taxon>
    </lineage>
</organism>
<reference evidence="11" key="2">
    <citation type="submission" date="2012-05" db="EMBL/GenBank/DDBJ databases">
        <title>Annotation of the Genome Sequence of Fusarium oxysporum HDV247.</title>
        <authorList>
            <consortium name="The Broad Institute Genomics Platform"/>
            <person name="Ma L.-J."/>
            <person name="Corby-Kistler H."/>
            <person name="Broz K."/>
            <person name="Gale L.R."/>
            <person name="Jonkers W."/>
            <person name="O'Donnell K."/>
            <person name="Ploetz R."/>
            <person name="Steinberg C."/>
            <person name="Schwartz D.C."/>
            <person name="VanEtten H."/>
            <person name="Zhou S."/>
            <person name="Young S.K."/>
            <person name="Zeng Q."/>
            <person name="Gargeya S."/>
            <person name="Fitzgerald M."/>
            <person name="Abouelleil A."/>
            <person name="Alvarado L."/>
            <person name="Chapman S.B."/>
            <person name="Gainer-Dewar J."/>
            <person name="Goldberg J."/>
            <person name="Griggs A."/>
            <person name="Gujja S."/>
            <person name="Hansen M."/>
            <person name="Howarth C."/>
            <person name="Imamovic A."/>
            <person name="Ireland A."/>
            <person name="Larimer J."/>
            <person name="McCowan C."/>
            <person name="Murphy C."/>
            <person name="Pearson M."/>
            <person name="Poon T.W."/>
            <person name="Priest M."/>
            <person name="Roberts A."/>
            <person name="Saif S."/>
            <person name="Shea T."/>
            <person name="Sykes S."/>
            <person name="Wortman J."/>
            <person name="Nusbaum C."/>
            <person name="Birren B."/>
        </authorList>
    </citation>
    <scope>NUCLEOTIDE SEQUENCE</scope>
    <source>
        <strain evidence="11">HDV247</strain>
    </source>
</reference>
<keyword evidence="9" id="KW-1133">Transmembrane helix</keyword>
<dbReference type="GO" id="GO:0045944">
    <property type="term" value="P:positive regulation of transcription by RNA polymerase II"/>
    <property type="evidence" value="ECO:0007669"/>
    <property type="project" value="TreeGrafter"/>
</dbReference>
<gene>
    <name evidence="11" type="ORF">FOVG_13997</name>
</gene>
<dbReference type="Proteomes" id="UP000030751">
    <property type="component" value="Unassembled WGS sequence"/>
</dbReference>
<dbReference type="HOGENOM" id="CLU_490926_0_0_1"/>
<dbReference type="CDD" id="cd12148">
    <property type="entry name" value="fungal_TF_MHR"/>
    <property type="match status" value="1"/>
</dbReference>
<dbReference type="GO" id="GO:0043565">
    <property type="term" value="F:sequence-specific DNA binding"/>
    <property type="evidence" value="ECO:0007669"/>
    <property type="project" value="TreeGrafter"/>
</dbReference>
<evidence type="ECO:0000256" key="3">
    <source>
        <dbReference type="ARBA" id="ARBA00022833"/>
    </source>
</evidence>
<comment type="subcellular location">
    <subcellularLocation>
        <location evidence="1">Nucleus</location>
    </subcellularLocation>
</comment>
<sequence length="666" mass="74793">MAESGVALGVANPKVSKMRGSARRRHRTPARYSFQPRYRSKESEQSVMQPDQSATGGSIQPSTPRPRRKKATACQRCRVRKQRCEGRDQGACRNCRSAHAECLPASHESTGMYPVSYVQGLEQRVAGLQGRLDQQSAKSMTQELPESGSPLAPNLQTNIHPDLQSFTGHLDAFYMPSVPSQGNSFNLLAYQADNLFSISQQPPADEANYSTDTTRSLDPSMAAVVTDISVREGASFFQTYFEIIHPRYPFLDVEECSTAYIKWKAGEIATCGNNGWSTCLLKLIFANGAILQHAWSDNRTRQELGLILQEQNIISDSFLKPLARLQAMLLHAFHELHGESTERVVHIVGVAMHFAIFNGFHRLTNDGSYEIEMKIKAWWCIYCLDKVVAITLRIPPYPLDEWIDTPAYRVKHGPQFFMPWAVDAPGSSDGVLYTFDLRYFAHMCKIRRLHSEILTLSRQVDAGSIDQSLRKLLSEIDGWAKSKDVFASGHPNAEGHASPLGVIYVAHMTRVVLYSSVPFEPASENTDKLLQACCDSCATFRALQKRKHLPKHWFDMLFVFQVGVVMVYILWQRSMPVSKVIDRAIRDCTAILSIFADRSQKVDIYRDCMELLASSISRVSTPGNIDTETRQELNFLLSQIEENSLASHVHAKLSEMCRISIAGMDT</sequence>
<dbReference type="GO" id="GO:0000981">
    <property type="term" value="F:DNA-binding transcription factor activity, RNA polymerase II-specific"/>
    <property type="evidence" value="ECO:0007669"/>
    <property type="project" value="InterPro"/>
</dbReference>
<dbReference type="SUPFAM" id="SSF57701">
    <property type="entry name" value="Zn2/Cys6 DNA-binding domain"/>
    <property type="match status" value="1"/>
</dbReference>
<dbReference type="GO" id="GO:0006351">
    <property type="term" value="P:DNA-templated transcription"/>
    <property type="evidence" value="ECO:0007669"/>
    <property type="project" value="InterPro"/>
</dbReference>
<evidence type="ECO:0000313" key="11">
    <source>
        <dbReference type="EMBL" id="EXA35237.1"/>
    </source>
</evidence>
<protein>
    <recommendedName>
        <fullName evidence="10">Zn(2)-C6 fungal-type domain-containing protein</fullName>
    </recommendedName>
</protein>
<keyword evidence="9" id="KW-0812">Transmembrane</keyword>
<dbReference type="Pfam" id="PF04082">
    <property type="entry name" value="Fungal_trans"/>
    <property type="match status" value="1"/>
</dbReference>
<evidence type="ECO:0000256" key="1">
    <source>
        <dbReference type="ARBA" id="ARBA00004123"/>
    </source>
</evidence>
<dbReference type="CDD" id="cd00067">
    <property type="entry name" value="GAL4"/>
    <property type="match status" value="1"/>
</dbReference>
<dbReference type="Pfam" id="PF00172">
    <property type="entry name" value="Zn_clus"/>
    <property type="match status" value="1"/>
</dbReference>
<keyword evidence="4" id="KW-0805">Transcription regulation</keyword>
<dbReference type="GO" id="GO:0005634">
    <property type="term" value="C:nucleus"/>
    <property type="evidence" value="ECO:0007669"/>
    <property type="project" value="UniProtKB-SubCell"/>
</dbReference>
<dbReference type="EMBL" id="JH650979">
    <property type="protein sequence ID" value="EXA35236.1"/>
    <property type="molecule type" value="Genomic_DNA"/>
</dbReference>
<dbReference type="EMBL" id="JH650979">
    <property type="protein sequence ID" value="EXA35237.1"/>
    <property type="molecule type" value="Genomic_DNA"/>
</dbReference>
<keyword evidence="7" id="KW-0539">Nucleus</keyword>
<keyword evidence="5" id="KW-0238">DNA-binding</keyword>
<evidence type="ECO:0000256" key="5">
    <source>
        <dbReference type="ARBA" id="ARBA00023125"/>
    </source>
</evidence>
<dbReference type="InterPro" id="IPR036864">
    <property type="entry name" value="Zn2-C6_fun-type_DNA-bd_sf"/>
</dbReference>
<feature type="compositionally biased region" description="Polar residues" evidence="8">
    <location>
        <begin position="45"/>
        <end position="62"/>
    </location>
</feature>
<keyword evidence="6" id="KW-0804">Transcription</keyword>
<dbReference type="InterPro" id="IPR052202">
    <property type="entry name" value="Yeast_MetPath_Reg"/>
</dbReference>
<dbReference type="PANTHER" id="PTHR47782:SF14">
    <property type="entry name" value="ZN(II)2CYS6 TRANSCRIPTION FACTOR (EUROFUNG)"/>
    <property type="match status" value="1"/>
</dbReference>
<dbReference type="Gene3D" id="4.10.240.10">
    <property type="entry name" value="Zn(2)-C6 fungal-type DNA-binding domain"/>
    <property type="match status" value="1"/>
</dbReference>
<feature type="region of interest" description="Disordered" evidence="8">
    <location>
        <begin position="1"/>
        <end position="73"/>
    </location>
</feature>
<dbReference type="SMART" id="SM00066">
    <property type="entry name" value="GAL4"/>
    <property type="match status" value="1"/>
</dbReference>
<dbReference type="AlphaFoldDB" id="W9NZ52"/>
<reference evidence="11" key="1">
    <citation type="submission" date="2011-10" db="EMBL/GenBank/DDBJ databases">
        <title>The Genome Sequence of Fusarium oxysporum HDV247.</title>
        <authorList>
            <consortium name="The Broad Institute Genome Sequencing Platform"/>
            <person name="Ma L.-J."/>
            <person name="Gale L.R."/>
            <person name="Schwartz D.C."/>
            <person name="Zhou S."/>
            <person name="Corby-Kistler H."/>
            <person name="Young S.K."/>
            <person name="Zeng Q."/>
            <person name="Gargeya S."/>
            <person name="Fitzgerald M."/>
            <person name="Haas B."/>
            <person name="Abouelleil A."/>
            <person name="Alvarado L."/>
            <person name="Arachchi H.M."/>
            <person name="Berlin A."/>
            <person name="Brown A."/>
            <person name="Chapman S.B."/>
            <person name="Chen Z."/>
            <person name="Dunbar C."/>
            <person name="Freedman E."/>
            <person name="Gearin G."/>
            <person name="Goldberg J."/>
            <person name="Griggs A."/>
            <person name="Gujja S."/>
            <person name="Heiman D."/>
            <person name="Howarth C."/>
            <person name="Larson L."/>
            <person name="Lui A."/>
            <person name="MacDonald P.J.P."/>
            <person name="Montmayeur A."/>
            <person name="Murphy C."/>
            <person name="Neiman D."/>
            <person name="Pearson M."/>
            <person name="Priest M."/>
            <person name="Roberts A."/>
            <person name="Saif S."/>
            <person name="Shea T."/>
            <person name="Shenoy N."/>
            <person name="Sisk P."/>
            <person name="Stolte C."/>
            <person name="Sykes S."/>
            <person name="Wortman J."/>
            <person name="Nusbaum C."/>
            <person name="Birren B."/>
        </authorList>
    </citation>
    <scope>NUCLEOTIDE SEQUENCE [LARGE SCALE GENOMIC DNA]</scope>
    <source>
        <strain evidence="11">HDV247</strain>
    </source>
</reference>
<evidence type="ECO:0000256" key="2">
    <source>
        <dbReference type="ARBA" id="ARBA00022723"/>
    </source>
</evidence>
<proteinExistence type="predicted"/>
<dbReference type="OrthoDB" id="189997at2759"/>
<accession>W9NZ52</accession>